<dbReference type="SUPFAM" id="SSF141086">
    <property type="entry name" value="Agglutinin HPA-like"/>
    <property type="match status" value="1"/>
</dbReference>
<proteinExistence type="predicted"/>
<gene>
    <name evidence="2" type="ORF">ACFTOW_05375</name>
</gene>
<dbReference type="InterPro" id="IPR037221">
    <property type="entry name" value="H-type_lectin_dom_sf"/>
</dbReference>
<dbReference type="Proteomes" id="UP001597186">
    <property type="component" value="Unassembled WGS sequence"/>
</dbReference>
<name>A0ABW4EFY1_9RHOB</name>
<evidence type="ECO:0000313" key="2">
    <source>
        <dbReference type="EMBL" id="MFD1508828.1"/>
    </source>
</evidence>
<dbReference type="RefSeq" id="WP_379913836.1">
    <property type="nucleotide sequence ID" value="NZ_JBHUDD010000040.1"/>
</dbReference>
<dbReference type="Gene3D" id="2.60.40.2080">
    <property type="match status" value="1"/>
</dbReference>
<dbReference type="Pfam" id="PF09458">
    <property type="entry name" value="H_lectin"/>
    <property type="match status" value="1"/>
</dbReference>
<comment type="caution">
    <text evidence="2">The sequence shown here is derived from an EMBL/GenBank/DDBJ whole genome shotgun (WGS) entry which is preliminary data.</text>
</comment>
<dbReference type="EMBL" id="JBHUDD010000040">
    <property type="protein sequence ID" value="MFD1508828.1"/>
    <property type="molecule type" value="Genomic_DNA"/>
</dbReference>
<protein>
    <submittedName>
        <fullName evidence="2">H-type lectin domain-containing protein</fullName>
    </submittedName>
</protein>
<keyword evidence="3" id="KW-1185">Reference proteome</keyword>
<evidence type="ECO:0000313" key="3">
    <source>
        <dbReference type="Proteomes" id="UP001597186"/>
    </source>
</evidence>
<dbReference type="InterPro" id="IPR019019">
    <property type="entry name" value="H-type_lectin_domain"/>
</dbReference>
<organism evidence="2 3">
    <name type="scientific">Lacimonas salitolerans</name>
    <dbReference type="NCBI Taxonomy" id="1323750"/>
    <lineage>
        <taxon>Bacteria</taxon>
        <taxon>Pseudomonadati</taxon>
        <taxon>Pseudomonadota</taxon>
        <taxon>Alphaproteobacteria</taxon>
        <taxon>Rhodobacterales</taxon>
        <taxon>Paracoccaceae</taxon>
        <taxon>Lacimonas</taxon>
    </lineage>
</organism>
<feature type="domain" description="H-type lectin" evidence="1">
    <location>
        <begin position="39"/>
        <end position="104"/>
    </location>
</feature>
<sequence length="116" mass="13437">MKRLATHRIGVDQGDDVLFSDYQDGGVMWTGDGPRERRRKIAFSDRFRASPVVHCSLSMWDVDHAKNVRADVCAENITERDFDLVFRTWGDTRVARVRVAWMAIGEVSDDDDWELY</sequence>
<dbReference type="InterPro" id="IPR052487">
    <property type="entry name" value="Galactose-binding_lectin"/>
</dbReference>
<evidence type="ECO:0000259" key="1">
    <source>
        <dbReference type="Pfam" id="PF09458"/>
    </source>
</evidence>
<reference evidence="3" key="1">
    <citation type="journal article" date="2019" name="Int. J. Syst. Evol. Microbiol.">
        <title>The Global Catalogue of Microorganisms (GCM) 10K type strain sequencing project: providing services to taxonomists for standard genome sequencing and annotation.</title>
        <authorList>
            <consortium name="The Broad Institute Genomics Platform"/>
            <consortium name="The Broad Institute Genome Sequencing Center for Infectious Disease"/>
            <person name="Wu L."/>
            <person name="Ma J."/>
        </authorList>
    </citation>
    <scope>NUCLEOTIDE SEQUENCE [LARGE SCALE GENOMIC DNA]</scope>
    <source>
        <strain evidence="3">CGMCC 1.12477</strain>
    </source>
</reference>
<dbReference type="PANTHER" id="PTHR46938">
    <property type="entry name" value="DISCOIDIN-1 SUBUNIT A-RELATED-RELATED"/>
    <property type="match status" value="1"/>
</dbReference>
<accession>A0ABW4EFY1</accession>